<dbReference type="InterPro" id="IPR029052">
    <property type="entry name" value="Metallo-depent_PP-like"/>
</dbReference>
<dbReference type="EMBL" id="LNYH01000147">
    <property type="protein sequence ID" value="KTD14988.1"/>
    <property type="molecule type" value="Genomic_DNA"/>
</dbReference>
<dbReference type="CDD" id="cd07381">
    <property type="entry name" value="MPP_CapA"/>
    <property type="match status" value="1"/>
</dbReference>
<dbReference type="Proteomes" id="UP000054761">
    <property type="component" value="Unassembled WGS sequence"/>
</dbReference>
<dbReference type="Gene3D" id="3.60.21.10">
    <property type="match status" value="1"/>
</dbReference>
<protein>
    <submittedName>
        <fullName evidence="3">Capsule biosynthesis protein</fullName>
    </submittedName>
</protein>
<dbReference type="PANTHER" id="PTHR33393">
    <property type="entry name" value="POLYGLUTAMINE SYNTHESIS ACCESSORY PROTEIN RV0574C-RELATED"/>
    <property type="match status" value="1"/>
</dbReference>
<reference evidence="3 4" key="1">
    <citation type="submission" date="2015-11" db="EMBL/GenBank/DDBJ databases">
        <title>Genomic analysis of 38 Legionella species identifies large and diverse effector repertoires.</title>
        <authorList>
            <person name="Burstein D."/>
            <person name="Amaro F."/>
            <person name="Zusman T."/>
            <person name="Lifshitz Z."/>
            <person name="Cohen O."/>
            <person name="Gilbert J.A."/>
            <person name="Pupko T."/>
            <person name="Shuman H.A."/>
            <person name="Segal G."/>
        </authorList>
    </citation>
    <scope>NUCLEOTIDE SEQUENCE [LARGE SCALE GENOMIC DNA]</scope>
    <source>
        <strain evidence="3 4">Bercovier 4</strain>
    </source>
</reference>
<dbReference type="PATRIC" id="fig|454.4.peg.2549"/>
<evidence type="ECO:0000256" key="1">
    <source>
        <dbReference type="ARBA" id="ARBA00005662"/>
    </source>
</evidence>
<gene>
    <name evidence="3" type="ORF">Lisr_2333</name>
</gene>
<dbReference type="PANTHER" id="PTHR33393:SF11">
    <property type="entry name" value="POLYGLUTAMINE SYNTHESIS ACCESSORY PROTEIN RV0574C-RELATED"/>
    <property type="match status" value="1"/>
</dbReference>
<keyword evidence="4" id="KW-1185">Reference proteome</keyword>
<evidence type="ECO:0000313" key="3">
    <source>
        <dbReference type="EMBL" id="KTD14988.1"/>
    </source>
</evidence>
<dbReference type="STRING" id="454.Lisr_2333"/>
<accession>A0A0W0V4E7</accession>
<comment type="similarity">
    <text evidence="1">Belongs to the CapA family.</text>
</comment>
<dbReference type="InterPro" id="IPR052169">
    <property type="entry name" value="CW_Biosynth-Accessory"/>
</dbReference>
<proteinExistence type="inferred from homology"/>
<comment type="caution">
    <text evidence="3">The sequence shown here is derived from an EMBL/GenBank/DDBJ whole genome shotgun (WGS) entry which is preliminary data.</text>
</comment>
<dbReference type="SMART" id="SM00854">
    <property type="entry name" value="PGA_cap"/>
    <property type="match status" value="1"/>
</dbReference>
<evidence type="ECO:0000313" key="4">
    <source>
        <dbReference type="Proteomes" id="UP000054761"/>
    </source>
</evidence>
<sequence>MGQKASQYIRIFLCGDVMTGRGIDQILQYPAEPQLYESYVHDAREYVRLAEAINGKIPRLVHGDYLWGDAHQEWERHRPHLRLINLETSITASPTPWLNKGIHYRMSPENINALTSAKIDVCALANNHILDWGVEGLHETLQTLTKASIQFAGAGEQLDKVQAPAVINIAHGGRILIFSMGVESSGIPREWQATSHRPGVWLLNDLSLNTFLHIKNRIMAFKGTQDLCIVSLHWGGNWGYQIPSLHQKFAYLLINEAGVDVVHGHSSHHPMGIEIYRGKLIFYGCGDFINDYEGISGYEEFKSDLALMYFLELEAETRELKGLEIVPMSLKKFRLHYACFKDCRWVMQMLQRKSPFPLEKLQLNDDGRIYLERS</sequence>
<evidence type="ECO:0000259" key="2">
    <source>
        <dbReference type="SMART" id="SM00854"/>
    </source>
</evidence>
<organism evidence="3 4">
    <name type="scientific">Legionella israelensis</name>
    <dbReference type="NCBI Taxonomy" id="454"/>
    <lineage>
        <taxon>Bacteria</taxon>
        <taxon>Pseudomonadati</taxon>
        <taxon>Pseudomonadota</taxon>
        <taxon>Gammaproteobacteria</taxon>
        <taxon>Legionellales</taxon>
        <taxon>Legionellaceae</taxon>
        <taxon>Legionella</taxon>
    </lineage>
</organism>
<name>A0A0W0V4E7_9GAMM</name>
<dbReference type="OrthoDB" id="9810718at2"/>
<dbReference type="InterPro" id="IPR019079">
    <property type="entry name" value="Capsule_synth_CapA"/>
</dbReference>
<dbReference type="AlphaFoldDB" id="A0A0W0V4E7"/>
<dbReference type="SUPFAM" id="SSF56300">
    <property type="entry name" value="Metallo-dependent phosphatases"/>
    <property type="match status" value="1"/>
</dbReference>
<dbReference type="RefSeq" id="WP_058502623.1">
    <property type="nucleotide sequence ID" value="NZ_CAAAJA010000002.1"/>
</dbReference>
<dbReference type="Pfam" id="PF09587">
    <property type="entry name" value="PGA_cap"/>
    <property type="match status" value="1"/>
</dbReference>
<feature type="domain" description="Capsule synthesis protein CapA" evidence="2">
    <location>
        <begin position="10"/>
        <end position="292"/>
    </location>
</feature>